<evidence type="ECO:0000313" key="5">
    <source>
        <dbReference type="Proteomes" id="UP000603352"/>
    </source>
</evidence>
<sequence>MLTILAANARDHGDRPALRERALGIWQTYDWRDYRDRVAAIAAGLDALGFRRGDALAVLGDNRAALYFGSVAAMALGGFASPVFPDVPPEELVHFTRIAQPCFALAEDQEQTDKLLALRATSGLPATIIYDDPRGIAGYDEPGLVALADLAARGRARLAAEPGLMDDIMGRAGADDIAVLLHSSGTTGVPKGIPIRHGQALAAAAAAAEGGCFRTGDEHIAYLPMAWVGDFVFSIAGAMAQRFVVNIPERQETVARDLREVAPTLYLAAPRAWDLMLTRVQVGMEESTAFKRAVYQRFMALATGMERDRLAGRRPGMMRRMLRAVGEPVIFGPIKDHLGLSRATRAYTGGEAIGEDTYVFFRALGIDLRQFYGQTESCALVVCQTGGEAMPHSVGRPLPGVAVRISAEGEILISAGSVFNGYLGAAAAGDDTLVTDDAGRRWLRTGDAGHLEAGGELVVLGRMGDVRHTTGGARFIAGHVENRLKFSPYIRNAAVFGDGRPHLAALICIDEAAVGQWAQRHGVTWTSYADLSQHPKVLDLVGEAVARTNGVLPEGERVRRFANLHKDFDADDGEITRTRKLRRGLIESRYGALIEALYGPGDATTLDIEITYETGARAMTSRRIMLREAR</sequence>
<dbReference type="RefSeq" id="WP_229707949.1">
    <property type="nucleotide sequence ID" value="NZ_BMDZ01000016.1"/>
</dbReference>
<name>A0ABQ1IHQ7_9PROT</name>
<accession>A0ABQ1IHQ7</accession>
<dbReference type="Pfam" id="PF00501">
    <property type="entry name" value="AMP-binding"/>
    <property type="match status" value="1"/>
</dbReference>
<organism evidence="4 5">
    <name type="scientific">Tistrella bauzanensis</name>
    <dbReference type="NCBI Taxonomy" id="657419"/>
    <lineage>
        <taxon>Bacteria</taxon>
        <taxon>Pseudomonadati</taxon>
        <taxon>Pseudomonadota</taxon>
        <taxon>Alphaproteobacteria</taxon>
        <taxon>Geminicoccales</taxon>
        <taxon>Geminicoccaceae</taxon>
        <taxon>Tistrella</taxon>
    </lineage>
</organism>
<keyword evidence="1" id="KW-0547">Nucleotide-binding</keyword>
<keyword evidence="5" id="KW-1185">Reference proteome</keyword>
<evidence type="ECO:0000259" key="3">
    <source>
        <dbReference type="Pfam" id="PF00501"/>
    </source>
</evidence>
<dbReference type="EMBL" id="BMDZ01000016">
    <property type="protein sequence ID" value="GGB37011.1"/>
    <property type="molecule type" value="Genomic_DNA"/>
</dbReference>
<evidence type="ECO:0000256" key="2">
    <source>
        <dbReference type="ARBA" id="ARBA00022840"/>
    </source>
</evidence>
<dbReference type="SUPFAM" id="SSF56801">
    <property type="entry name" value="Acetyl-CoA synthetase-like"/>
    <property type="match status" value="1"/>
</dbReference>
<feature type="domain" description="AMP-dependent synthetase/ligase" evidence="3">
    <location>
        <begin position="6"/>
        <end position="423"/>
    </location>
</feature>
<dbReference type="Pfam" id="PF23562">
    <property type="entry name" value="AMP-binding_C_3"/>
    <property type="match status" value="1"/>
</dbReference>
<gene>
    <name evidence="4" type="ORF">GCM10011505_18080</name>
</gene>
<dbReference type="PANTHER" id="PTHR43272">
    <property type="entry name" value="LONG-CHAIN-FATTY-ACID--COA LIGASE"/>
    <property type="match status" value="1"/>
</dbReference>
<dbReference type="InterPro" id="IPR020845">
    <property type="entry name" value="AMP-binding_CS"/>
</dbReference>
<dbReference type="Gene3D" id="3.40.50.12780">
    <property type="entry name" value="N-terminal domain of ligase-like"/>
    <property type="match status" value="1"/>
</dbReference>
<dbReference type="InterPro" id="IPR000873">
    <property type="entry name" value="AMP-dep_synth/lig_dom"/>
</dbReference>
<keyword evidence="4" id="KW-0436">Ligase</keyword>
<dbReference type="PROSITE" id="PS00455">
    <property type="entry name" value="AMP_BINDING"/>
    <property type="match status" value="1"/>
</dbReference>
<keyword evidence="2" id="KW-0067">ATP-binding</keyword>
<dbReference type="PANTHER" id="PTHR43272:SF33">
    <property type="entry name" value="AMP-BINDING DOMAIN-CONTAINING PROTEIN-RELATED"/>
    <property type="match status" value="1"/>
</dbReference>
<dbReference type="Proteomes" id="UP000603352">
    <property type="component" value="Unassembled WGS sequence"/>
</dbReference>
<proteinExistence type="predicted"/>
<dbReference type="GO" id="GO:0016874">
    <property type="term" value="F:ligase activity"/>
    <property type="evidence" value="ECO:0007669"/>
    <property type="project" value="UniProtKB-KW"/>
</dbReference>
<dbReference type="InterPro" id="IPR042099">
    <property type="entry name" value="ANL_N_sf"/>
</dbReference>
<evidence type="ECO:0000256" key="1">
    <source>
        <dbReference type="ARBA" id="ARBA00022741"/>
    </source>
</evidence>
<evidence type="ECO:0000313" key="4">
    <source>
        <dbReference type="EMBL" id="GGB37011.1"/>
    </source>
</evidence>
<comment type="caution">
    <text evidence="4">The sequence shown here is derived from an EMBL/GenBank/DDBJ whole genome shotgun (WGS) entry which is preliminary data.</text>
</comment>
<protein>
    <submittedName>
        <fullName evidence="4">Long-chain-fatty-acid--CoA ligase</fullName>
    </submittedName>
</protein>
<reference evidence="5" key="1">
    <citation type="journal article" date="2019" name="Int. J. Syst. Evol. Microbiol.">
        <title>The Global Catalogue of Microorganisms (GCM) 10K type strain sequencing project: providing services to taxonomists for standard genome sequencing and annotation.</title>
        <authorList>
            <consortium name="The Broad Institute Genomics Platform"/>
            <consortium name="The Broad Institute Genome Sequencing Center for Infectious Disease"/>
            <person name="Wu L."/>
            <person name="Ma J."/>
        </authorList>
    </citation>
    <scope>NUCLEOTIDE SEQUENCE [LARGE SCALE GENOMIC DNA]</scope>
    <source>
        <strain evidence="5">CGMCC 1.10188</strain>
    </source>
</reference>